<reference evidence="2" key="1">
    <citation type="submission" date="2014-11" db="EMBL/GenBank/DDBJ databases">
        <title>Hymenobacter sp. DG25B genome submission.</title>
        <authorList>
            <person name="Jung H.-Y."/>
            <person name="Kim M.K."/>
            <person name="Srinivasan S."/>
            <person name="Lim S."/>
        </authorList>
    </citation>
    <scope>NUCLEOTIDE SEQUENCE [LARGE SCALE GENOMIC DNA]</scope>
    <source>
        <strain evidence="2">DY59</strain>
    </source>
</reference>
<protein>
    <submittedName>
        <fullName evidence="1">Uncharacterized protein</fullName>
    </submittedName>
</protein>
<dbReference type="EMBL" id="CP010028">
    <property type="protein sequence ID" value="AIZ45167.1"/>
    <property type="molecule type" value="Genomic_DNA"/>
</dbReference>
<evidence type="ECO:0000313" key="1">
    <source>
        <dbReference type="EMBL" id="AIZ45167.1"/>
    </source>
</evidence>
<name>A0A0A7KG66_9DEIO</name>
<dbReference type="Proteomes" id="UP000030634">
    <property type="component" value="Chromosome"/>
</dbReference>
<gene>
    <name evidence="1" type="ORF">QR90_08705</name>
</gene>
<dbReference type="KEGG" id="dsw:QR90_08705"/>
<proteinExistence type="predicted"/>
<dbReference type="AlphaFoldDB" id="A0A0A7KG66"/>
<accession>A0A0A7KG66</accession>
<evidence type="ECO:0000313" key="2">
    <source>
        <dbReference type="Proteomes" id="UP000030634"/>
    </source>
</evidence>
<dbReference type="HOGENOM" id="CLU_631249_0_0_0"/>
<sequence length="434" mass="45791">MQVDPMPPLLLLAPVSAARTSADTTRTVDVLLGPVALAYTASSDTALPHGADLRVLLALARHVTETGEVRLTVPALLQAAGLGYGGRQHAVLYATLDRLAAVTYTVHQAPAALGLPGEFRLVTPACRLPTGELQVEVSLEMLAQVLRVRANSAPTWHPEVPSSALALYGVLDTLHQLPGQGQTGALSLPLLGLCELLGLSGRPDNARRALLAMVGDLRAAGVVSRAQVIGQGRRARLEVADAGPDAASVALLCNERVSRSRAINFARRHGAVGVRRCLDRAREVRADTEARGGQVKSWPGLLCNVLDDPERYGALMAPVVSAPAPPRPVIVPPEESPVVHGRADVVRLARTFGRKVLTEADLDALQRRLDAGSEEEAAALGRRLIQAVSTRTAAEFLKQVGQELNRAVMPGAGDPLGQDRLIADIDRLAGGMGD</sequence>
<organism evidence="1 2">
    <name type="scientific">Deinococcus radiopugnans</name>
    <dbReference type="NCBI Taxonomy" id="57497"/>
    <lineage>
        <taxon>Bacteria</taxon>
        <taxon>Thermotogati</taxon>
        <taxon>Deinococcota</taxon>
        <taxon>Deinococci</taxon>
        <taxon>Deinococcales</taxon>
        <taxon>Deinococcaceae</taxon>
        <taxon>Deinococcus</taxon>
    </lineage>
</organism>
<dbReference type="RefSeq" id="WP_039683893.1">
    <property type="nucleotide sequence ID" value="NZ_CP010028.1"/>
</dbReference>